<protein>
    <recommendedName>
        <fullName evidence="4">Glutathione peroxidase</fullName>
    </recommendedName>
</protein>
<dbReference type="HOGENOM" id="CLU_160774_0_0_5"/>
<dbReference type="RefSeq" id="WP_011413187.1">
    <property type="nucleotide sequence ID" value="NC_007722.1"/>
</dbReference>
<proteinExistence type="predicted"/>
<evidence type="ECO:0008006" key="4">
    <source>
        <dbReference type="Google" id="ProtNLM"/>
    </source>
</evidence>
<evidence type="ECO:0000313" key="3">
    <source>
        <dbReference type="Proteomes" id="UP000008808"/>
    </source>
</evidence>
<dbReference type="Pfam" id="PF11730">
    <property type="entry name" value="DUF3297"/>
    <property type="match status" value="1"/>
</dbReference>
<evidence type="ECO:0000313" key="2">
    <source>
        <dbReference type="EMBL" id="ABC62311.1"/>
    </source>
</evidence>
<dbReference type="KEGG" id="eli:ELI_01095"/>
<evidence type="ECO:0000256" key="1">
    <source>
        <dbReference type="SAM" id="MobiDB-lite"/>
    </source>
</evidence>
<dbReference type="eggNOG" id="ENOG5032RUG">
    <property type="taxonomic scope" value="Bacteria"/>
</dbReference>
<gene>
    <name evidence="2" type="ordered locus">ELI_01095</name>
</gene>
<accession>Q2NDD0</accession>
<feature type="region of interest" description="Disordered" evidence="1">
    <location>
        <begin position="1"/>
        <end position="28"/>
    </location>
</feature>
<organism evidence="2 3">
    <name type="scientific">Erythrobacter litoralis (strain HTCC2594)</name>
    <dbReference type="NCBI Taxonomy" id="314225"/>
    <lineage>
        <taxon>Bacteria</taxon>
        <taxon>Pseudomonadati</taxon>
        <taxon>Pseudomonadota</taxon>
        <taxon>Alphaproteobacteria</taxon>
        <taxon>Sphingomonadales</taxon>
        <taxon>Erythrobacteraceae</taxon>
        <taxon>Erythrobacter/Porphyrobacter group</taxon>
        <taxon>Erythrobacter</taxon>
    </lineage>
</organism>
<dbReference type="EMBL" id="CP000157">
    <property type="protein sequence ID" value="ABC62311.1"/>
    <property type="molecule type" value="Genomic_DNA"/>
</dbReference>
<name>Q2NDD0_ERYLH</name>
<dbReference type="STRING" id="314225.ELI_01095"/>
<dbReference type="AlphaFoldDB" id="Q2NDD0"/>
<dbReference type="InterPro" id="IPR021724">
    <property type="entry name" value="DUF3297"/>
</dbReference>
<dbReference type="Proteomes" id="UP000008808">
    <property type="component" value="Chromosome"/>
</dbReference>
<keyword evidence="3" id="KW-1185">Reference proteome</keyword>
<feature type="compositionally biased region" description="Low complexity" evidence="1">
    <location>
        <begin position="1"/>
        <end position="15"/>
    </location>
</feature>
<sequence>MSENETNDAAAAADTPPDHLSVNPRSPAFNAEALQRGVGIRFKGRQRTDIEEYSVSEGWVRVQAGKTVDRKGQPLTLKLKGKVEAWYEDLGDNPPVAKKG</sequence>
<dbReference type="OrthoDB" id="8756821at2"/>
<reference evidence="3" key="1">
    <citation type="journal article" date="2009" name="J. Bacteriol.">
        <title>Complete genome sequence of Erythrobacter litoralis HTCC2594.</title>
        <authorList>
            <person name="Oh H.M."/>
            <person name="Giovannoni S.J."/>
            <person name="Ferriera S."/>
            <person name="Johnson J."/>
            <person name="Cho J.C."/>
        </authorList>
    </citation>
    <scope>NUCLEOTIDE SEQUENCE [LARGE SCALE GENOMIC DNA]</scope>
    <source>
        <strain evidence="3">HTCC2594</strain>
    </source>
</reference>